<dbReference type="AlphaFoldDB" id="A0A6G4WIZ5"/>
<evidence type="ECO:0000313" key="4">
    <source>
        <dbReference type="Proteomes" id="UP001642900"/>
    </source>
</evidence>
<dbReference type="RefSeq" id="WP_165033106.1">
    <property type="nucleotide sequence ID" value="NZ_JAAKZF010000064.1"/>
</dbReference>
<proteinExistence type="predicted"/>
<gene>
    <name evidence="3" type="ORF">G6N73_27245</name>
</gene>
<keyword evidence="4" id="KW-1185">Reference proteome</keyword>
<dbReference type="PROSITE" id="PS50110">
    <property type="entry name" value="RESPONSE_REGULATORY"/>
    <property type="match status" value="1"/>
</dbReference>
<evidence type="ECO:0000256" key="1">
    <source>
        <dbReference type="PROSITE-ProRule" id="PRU00169"/>
    </source>
</evidence>
<name>A0A6G4WIZ5_9HYPH</name>
<dbReference type="InterPro" id="IPR001789">
    <property type="entry name" value="Sig_transdc_resp-reg_receiver"/>
</dbReference>
<feature type="modified residue" description="4-aspartylphosphate" evidence="1">
    <location>
        <position position="77"/>
    </location>
</feature>
<evidence type="ECO:0000313" key="3">
    <source>
        <dbReference type="EMBL" id="NGO54772.1"/>
    </source>
</evidence>
<dbReference type="Gene3D" id="3.40.50.2300">
    <property type="match status" value="1"/>
</dbReference>
<keyword evidence="1" id="KW-0597">Phosphoprotein</keyword>
<dbReference type="SUPFAM" id="SSF52172">
    <property type="entry name" value="CheY-like"/>
    <property type="match status" value="1"/>
</dbReference>
<evidence type="ECO:0000259" key="2">
    <source>
        <dbReference type="PROSITE" id="PS50110"/>
    </source>
</evidence>
<reference evidence="3 4" key="1">
    <citation type="submission" date="2020-02" db="EMBL/GenBank/DDBJ databases">
        <title>Genome sequence of strain CCNWXJ40-4.</title>
        <authorList>
            <person name="Gao J."/>
            <person name="Sun J."/>
        </authorList>
    </citation>
    <scope>NUCLEOTIDE SEQUENCE [LARGE SCALE GENOMIC DNA]</scope>
    <source>
        <strain evidence="3 4">CCNWXJ 40-4</strain>
    </source>
</reference>
<dbReference type="EMBL" id="JAAKZF010000064">
    <property type="protein sequence ID" value="NGO54772.1"/>
    <property type="molecule type" value="Genomic_DNA"/>
</dbReference>
<dbReference type="InterPro" id="IPR011006">
    <property type="entry name" value="CheY-like_superfamily"/>
</dbReference>
<dbReference type="GO" id="GO:0000160">
    <property type="term" value="P:phosphorelay signal transduction system"/>
    <property type="evidence" value="ECO:0007669"/>
    <property type="project" value="InterPro"/>
</dbReference>
<organism evidence="3 4">
    <name type="scientific">Allomesorhizobium camelthorni</name>
    <dbReference type="NCBI Taxonomy" id="475069"/>
    <lineage>
        <taxon>Bacteria</taxon>
        <taxon>Pseudomonadati</taxon>
        <taxon>Pseudomonadota</taxon>
        <taxon>Alphaproteobacteria</taxon>
        <taxon>Hyphomicrobiales</taxon>
        <taxon>Phyllobacteriaceae</taxon>
        <taxon>Allomesorhizobium</taxon>
    </lineage>
</organism>
<dbReference type="Proteomes" id="UP001642900">
    <property type="component" value="Unassembled WGS sequence"/>
</dbReference>
<protein>
    <submittedName>
        <fullName evidence="3">Response regulator</fullName>
    </submittedName>
</protein>
<comment type="caution">
    <text evidence="3">The sequence shown here is derived from an EMBL/GenBank/DDBJ whole genome shotgun (WGS) entry which is preliminary data.</text>
</comment>
<sequence length="151" mass="15984">MTKSGHEPANGLFTNAVPLGAPLTPDFSRVLVVGRSPVNRVVVSKIIEKSGLKPISETPEAAAKMLRTVFPGTVILDGGADNRDCEGLMARLASLRSACRHDAPSVILLATKSHCEADPAPLAAVDAVVAKPITTEMLQPVIDRLLERARQ</sequence>
<accession>A0A6G4WIZ5</accession>
<feature type="domain" description="Response regulatory" evidence="2">
    <location>
        <begin position="29"/>
        <end position="146"/>
    </location>
</feature>